<feature type="region of interest" description="Disordered" evidence="1">
    <location>
        <begin position="1"/>
        <end position="28"/>
    </location>
</feature>
<feature type="compositionally biased region" description="Polar residues" evidence="1">
    <location>
        <begin position="1"/>
        <end position="19"/>
    </location>
</feature>
<protein>
    <submittedName>
        <fullName evidence="2">Uncharacterized protein</fullName>
    </submittedName>
</protein>
<name>A0A0K9NWV6_ZOSMR</name>
<evidence type="ECO:0000313" key="2">
    <source>
        <dbReference type="EMBL" id="KMZ60532.1"/>
    </source>
</evidence>
<dbReference type="Proteomes" id="UP000036987">
    <property type="component" value="Unassembled WGS sequence"/>
</dbReference>
<proteinExistence type="predicted"/>
<evidence type="ECO:0000256" key="1">
    <source>
        <dbReference type="SAM" id="MobiDB-lite"/>
    </source>
</evidence>
<organism evidence="2 3">
    <name type="scientific">Zostera marina</name>
    <name type="common">Eelgrass</name>
    <dbReference type="NCBI Taxonomy" id="29655"/>
    <lineage>
        <taxon>Eukaryota</taxon>
        <taxon>Viridiplantae</taxon>
        <taxon>Streptophyta</taxon>
        <taxon>Embryophyta</taxon>
        <taxon>Tracheophyta</taxon>
        <taxon>Spermatophyta</taxon>
        <taxon>Magnoliopsida</taxon>
        <taxon>Liliopsida</taxon>
        <taxon>Zosteraceae</taxon>
        <taxon>Zostera</taxon>
    </lineage>
</organism>
<accession>A0A0K9NWV6</accession>
<dbReference type="EMBL" id="LFYR01001615">
    <property type="protein sequence ID" value="KMZ60532.1"/>
    <property type="molecule type" value="Genomic_DNA"/>
</dbReference>
<evidence type="ECO:0000313" key="3">
    <source>
        <dbReference type="Proteomes" id="UP000036987"/>
    </source>
</evidence>
<sequence length="78" mass="8793">MSTFTDSSDLRLSQTQLTQPRRDEIGDADGDIDIEFTIADVDRVVSSLLSDINSDFLTMPSENRKRKSKEIQSEGLKK</sequence>
<reference evidence="3" key="1">
    <citation type="journal article" date="2016" name="Nature">
        <title>The genome of the seagrass Zostera marina reveals angiosperm adaptation to the sea.</title>
        <authorList>
            <person name="Olsen J.L."/>
            <person name="Rouze P."/>
            <person name="Verhelst B."/>
            <person name="Lin Y.-C."/>
            <person name="Bayer T."/>
            <person name="Collen J."/>
            <person name="Dattolo E."/>
            <person name="De Paoli E."/>
            <person name="Dittami S."/>
            <person name="Maumus F."/>
            <person name="Michel G."/>
            <person name="Kersting A."/>
            <person name="Lauritano C."/>
            <person name="Lohaus R."/>
            <person name="Toepel M."/>
            <person name="Tonon T."/>
            <person name="Vanneste K."/>
            <person name="Amirebrahimi M."/>
            <person name="Brakel J."/>
            <person name="Bostroem C."/>
            <person name="Chovatia M."/>
            <person name="Grimwood J."/>
            <person name="Jenkins J.W."/>
            <person name="Jueterbock A."/>
            <person name="Mraz A."/>
            <person name="Stam W.T."/>
            <person name="Tice H."/>
            <person name="Bornberg-Bauer E."/>
            <person name="Green P.J."/>
            <person name="Pearson G.A."/>
            <person name="Procaccini G."/>
            <person name="Duarte C.M."/>
            <person name="Schmutz J."/>
            <person name="Reusch T.B.H."/>
            <person name="Van de Peer Y."/>
        </authorList>
    </citation>
    <scope>NUCLEOTIDE SEQUENCE [LARGE SCALE GENOMIC DNA]</scope>
    <source>
        <strain evidence="3">cv. Finnish</strain>
    </source>
</reference>
<dbReference type="AlphaFoldDB" id="A0A0K9NWV6"/>
<comment type="caution">
    <text evidence="2">The sequence shown here is derived from an EMBL/GenBank/DDBJ whole genome shotgun (WGS) entry which is preliminary data.</text>
</comment>
<keyword evidence="3" id="KW-1185">Reference proteome</keyword>
<gene>
    <name evidence="2" type="ORF">ZOSMA_594G00010</name>
</gene>